<feature type="region of interest" description="Disordered" evidence="1">
    <location>
        <begin position="198"/>
        <end position="270"/>
    </location>
</feature>
<protein>
    <submittedName>
        <fullName evidence="2">Uncharacterized protein</fullName>
    </submittedName>
</protein>
<feature type="compositionally biased region" description="Polar residues" evidence="1">
    <location>
        <begin position="230"/>
        <end position="250"/>
    </location>
</feature>
<evidence type="ECO:0000256" key="1">
    <source>
        <dbReference type="SAM" id="MobiDB-lite"/>
    </source>
</evidence>
<accession>A0A369JM93</accession>
<proteinExistence type="predicted"/>
<dbReference type="Proteomes" id="UP000076154">
    <property type="component" value="Unassembled WGS sequence"/>
</dbReference>
<gene>
    <name evidence="2" type="ORF">Hypma_013129</name>
</gene>
<dbReference type="AlphaFoldDB" id="A0A369JM93"/>
<name>A0A369JM93_HYPMA</name>
<evidence type="ECO:0000313" key="3">
    <source>
        <dbReference type="Proteomes" id="UP000076154"/>
    </source>
</evidence>
<sequence>MTSGACKPEHIMMRTSSTPVSLSPEFEWSGLRQGTRCTPGLRLATARGIPSINQPVCVFGSWSRVGVVDVKFTLSFRERRVTPSVTASLTTFIMTTPKKKAPERGKTLQRIRRPGSTREERAMMRILRGHGKSVSDICAHLKCGSGTVYRALQNKYQATPDILTDDYKHVDDAFKRKYPPSTDEDRDPKEVRSMSIVNDDTGADHLPSREQSLAGPSAAGRRSSLRKANGGTSSIGNQPGNKTPASTSVHGHTRRTRRRAEDEGVSRNVPATGDIIPTLVKESSPELKNGIVYHVVSDSEAKSDDSVRELLSTLGHDLLDLYKDLQEQELKTKDDLLLFASWSEDDLHNLFKEAVPEMKVAQRFILVKGLKGYAKKVKKMR</sequence>
<comment type="caution">
    <text evidence="2">The sequence shown here is derived from an EMBL/GenBank/DDBJ whole genome shotgun (WGS) entry which is preliminary data.</text>
</comment>
<dbReference type="InParanoid" id="A0A369JM93"/>
<reference evidence="2" key="1">
    <citation type="submission" date="2018-04" db="EMBL/GenBank/DDBJ databases">
        <title>Whole genome sequencing of Hypsizygus marmoreus.</title>
        <authorList>
            <person name="Choi I.-G."/>
            <person name="Min B."/>
            <person name="Kim J.-G."/>
            <person name="Kim S."/>
            <person name="Oh Y.-L."/>
            <person name="Kong W.-S."/>
            <person name="Park H."/>
            <person name="Jeong J."/>
            <person name="Song E.-S."/>
        </authorList>
    </citation>
    <scope>NUCLEOTIDE SEQUENCE [LARGE SCALE GENOMIC DNA]</scope>
    <source>
        <strain evidence="2">51987-8</strain>
    </source>
</reference>
<organism evidence="2 3">
    <name type="scientific">Hypsizygus marmoreus</name>
    <name type="common">White beech mushroom</name>
    <name type="synonym">Agaricus marmoreus</name>
    <dbReference type="NCBI Taxonomy" id="39966"/>
    <lineage>
        <taxon>Eukaryota</taxon>
        <taxon>Fungi</taxon>
        <taxon>Dikarya</taxon>
        <taxon>Basidiomycota</taxon>
        <taxon>Agaricomycotina</taxon>
        <taxon>Agaricomycetes</taxon>
        <taxon>Agaricomycetidae</taxon>
        <taxon>Agaricales</taxon>
        <taxon>Tricholomatineae</taxon>
        <taxon>Lyophyllaceae</taxon>
        <taxon>Hypsizygus</taxon>
    </lineage>
</organism>
<evidence type="ECO:0000313" key="2">
    <source>
        <dbReference type="EMBL" id="RDB19896.1"/>
    </source>
</evidence>
<dbReference type="OrthoDB" id="3051543at2759"/>
<dbReference type="EMBL" id="LUEZ02000071">
    <property type="protein sequence ID" value="RDB19896.1"/>
    <property type="molecule type" value="Genomic_DNA"/>
</dbReference>
<keyword evidence="3" id="KW-1185">Reference proteome</keyword>